<evidence type="ECO:0000256" key="1">
    <source>
        <dbReference type="SAM" id="MobiDB-lite"/>
    </source>
</evidence>
<keyword evidence="5" id="KW-1185">Reference proteome</keyword>
<feature type="transmembrane region" description="Helical" evidence="2">
    <location>
        <begin position="1876"/>
        <end position="1894"/>
    </location>
</feature>
<keyword evidence="2" id="KW-0472">Membrane</keyword>
<dbReference type="InterPro" id="IPR013783">
    <property type="entry name" value="Ig-like_fold"/>
</dbReference>
<accession>A0ABT9N9R1</accession>
<keyword evidence="2" id="KW-1133">Transmembrane helix</keyword>
<dbReference type="EMBL" id="JAUSQW010000001">
    <property type="protein sequence ID" value="MDP9800453.1"/>
    <property type="molecule type" value="Genomic_DNA"/>
</dbReference>
<dbReference type="RefSeq" id="WP_307014188.1">
    <property type="nucleotide sequence ID" value="NZ_JAUSQW010000001.1"/>
</dbReference>
<gene>
    <name evidence="4" type="ORF">J2S49_000529</name>
</gene>
<feature type="region of interest" description="Disordered" evidence="1">
    <location>
        <begin position="760"/>
        <end position="780"/>
    </location>
</feature>
<dbReference type="Proteomes" id="UP001235966">
    <property type="component" value="Unassembled WGS sequence"/>
</dbReference>
<evidence type="ECO:0000256" key="2">
    <source>
        <dbReference type="SAM" id="Phobius"/>
    </source>
</evidence>
<feature type="compositionally biased region" description="Polar residues" evidence="1">
    <location>
        <begin position="319"/>
        <end position="342"/>
    </location>
</feature>
<evidence type="ECO:0000313" key="5">
    <source>
        <dbReference type="Proteomes" id="UP001235966"/>
    </source>
</evidence>
<feature type="domain" description="SpaA-like prealbumin fold" evidence="3">
    <location>
        <begin position="1741"/>
        <end position="1833"/>
    </location>
</feature>
<reference evidence="4 5" key="1">
    <citation type="submission" date="2023-07" db="EMBL/GenBank/DDBJ databases">
        <title>Sequencing the genomes of 1000 actinobacteria strains.</title>
        <authorList>
            <person name="Klenk H.-P."/>
        </authorList>
    </citation>
    <scope>NUCLEOTIDE SEQUENCE [LARGE SCALE GENOMIC DNA]</scope>
    <source>
        <strain evidence="4 5">DSM 102162</strain>
    </source>
</reference>
<evidence type="ECO:0000313" key="4">
    <source>
        <dbReference type="EMBL" id="MDP9800453.1"/>
    </source>
</evidence>
<organism evidence="4 5">
    <name type="scientific">Arcanobacterium wilhelmae</name>
    <dbReference type="NCBI Taxonomy" id="1803177"/>
    <lineage>
        <taxon>Bacteria</taxon>
        <taxon>Bacillati</taxon>
        <taxon>Actinomycetota</taxon>
        <taxon>Actinomycetes</taxon>
        <taxon>Actinomycetales</taxon>
        <taxon>Actinomycetaceae</taxon>
        <taxon>Arcanobacterium</taxon>
    </lineage>
</organism>
<comment type="caution">
    <text evidence="4">The sequence shown here is derived from an EMBL/GenBank/DDBJ whole genome shotgun (WGS) entry which is preliminary data.</text>
</comment>
<feature type="region of interest" description="Disordered" evidence="1">
    <location>
        <begin position="275"/>
        <end position="342"/>
    </location>
</feature>
<sequence>MKTQMTAAIAATRDAMGSRAAKAAGVLFAVLALVLATLVSPVVFGGTSASALDRSQIGVIGTSDARDTANNYVQVGSYLQITPQTPRPPAGQQAFVFLTLKDINKKPDNLVRSYAQYDATNTAVPKDGKELQDFTVVNDPNTRNAVYGWTIPANTALQDGKYINAFLNLNNVYKFSGVRLDVFSAPTGSNIQDVWNAVNAPQETVKPIEPTFDSNTGRLTIHGVPGVQYVNAVNAKLIGENGQQIPVGQDGVIQLKDGQTIKAIRAIAVDPYQLDPQAPSQFGPYTYNAPKPAEPKQDPSTQAPKQDPSSSADAPAEQPVQTVTPDPVQFNDNNDGTGSYTVPTKAGVEYLLKDQVLQQGNTYDVTNPGTVTITAQAAQGYALTKSPNSGSGDWSWTHEFKAPDAPAQPGGDAIDATPKSEGPLGVITEKCVYTPADGTKLSVVGATPGTAEAAVPPTMRQVYSLGKNGVVYQVTMGEKQELLPNLFPIFNFAKPDTTFEGLAMQFNADGQLEAYVLGSDNHVYRQVFGSATTEDLGDQASRRRHFDPTSDYVLGAAMKDGKYYYATVDGLAASQRDKDHKLQQWATVISFYEFDPVTKQDKRLWTQTFDRKGTDDWWTLQFPTLDSIKQYPIAGDIDFDNKGNLLLSWGGGYDTSYKDVNLQGSGYQLAVLSGWNTNNPVENGAQPGYIPGGLSAVNGRDGIAMLDGRLFASFTQDGFAEEKDINYPAPGSGFTLQNATLPPSMAVSVDLAVPSGKIPAKPPVAPGGQGDAASAGTVDGTQSSAPAVTLGLGAAGKQEGYALAQNGNVYHVSEDNVPSPDQKPVFSFGAGKCAMPNYEGLAMRKNGEKSYLAFAVGGDKAILMFNPENNKVFQLGELPDLKGGHVIGGAIDPETNAYVIQTGRVENGKVIIDLYKVTPPASSDQPWNLSSLGSYAPKGVDPSAPMYGDIDFDAAGNVRIMVGNVTGFSRFYDVPKAALSWQQQATPLDFKGGFSSDPLGNGQNGLILLNPADLNGSTMMLAGTRQPDAGKQVDFSANPDGWYAAMQPNWATLTIDQKHLAFGTPRPVDMARLPSEVAPVIAPDPVKPEAPKQWNPPVLPKATKVVTEPPSYGTTEQCQVKSNTYWISTGPRFDSSGQPMRYVELSTEPNADDTASSNNTATVSNLALSNIRRGESNLPDSAFTEDIAVDPTNTYMYGLANGKSDTDNVWIRAFKIVRDSSGKATSLEWLQDFNTGVSQSKFNAYQPYYQGGSVNSLSYRFAGQNNDVPTLIWGGQFNQSAYEARIDPTSHKIVSNGSTEIKVPLFGYSRLNGEPVQNIVPGNGPEKNDGTQGIGRPAGWGGDFVTAADGKIYGATQQSFIYQFTKNADGSLKAQNIIGRVIPPSMFGGNDGGTRTVPLTGISNDPFASRKASADALTPFGLAFVNHHFVAIYGYRADGRVAVDSGVYELTGLTGQEAYDKFKNTGFVPDPVYFNLDKRTGKVTAKPGYEGFLFYVPREIVGHSQTVGGPTDMNTYGMTSAGESGVECPPVKVEKKFDSVSDADNNGVYTAKYTITVTNEGKAQTTYSLNDTPQFDESVRVVTSADASVDYTWEKDFGTFVGPLDPRGGDPKYAVRTAYSYKNSTNPETTTLIATGSRTSLPHAAHSGQRSRVAGPFPVFQNRRDNGFEKKIDAGQIDTFTVTVPFKFVKGKSWSVDYEKCSGHNTPQKGLFNTATLKSGSKEQFAWACGDRTEKHGLELVLTKVNGDDKNEILDGSEFTLYQGDPAKGGKELAKLNGDQKSVLRYRFDTTKSEIQTGAYYLVESKAPSGKSLLHAPIVFTVAKNSAGDYTVTPKGENSNNSFITWNTEVDNLTVARVAIANFHTGDLPKSGGAGVAGYAVAGLLVLAGGVWAARRETKVA</sequence>
<name>A0ABT9N9R1_9ACTO</name>
<protein>
    <recommendedName>
        <fullName evidence="3">SpaA-like prealbumin fold domain-containing protein</fullName>
    </recommendedName>
</protein>
<proteinExistence type="predicted"/>
<dbReference type="InterPro" id="IPR041033">
    <property type="entry name" value="SpaA_PFL_dom_1"/>
</dbReference>
<dbReference type="Gene3D" id="2.60.40.10">
    <property type="entry name" value="Immunoglobulins"/>
    <property type="match status" value="1"/>
</dbReference>
<dbReference type="Pfam" id="PF17802">
    <property type="entry name" value="SpaA"/>
    <property type="match status" value="1"/>
</dbReference>
<feature type="compositionally biased region" description="Polar residues" evidence="1">
    <location>
        <begin position="298"/>
        <end position="312"/>
    </location>
</feature>
<evidence type="ECO:0000259" key="3">
    <source>
        <dbReference type="Pfam" id="PF17802"/>
    </source>
</evidence>
<keyword evidence="2" id="KW-0812">Transmembrane</keyword>